<comment type="caution">
    <text evidence="1">The sequence shown here is derived from an EMBL/GenBank/DDBJ whole genome shotgun (WGS) entry which is preliminary data.</text>
</comment>
<dbReference type="SUPFAM" id="SSF81301">
    <property type="entry name" value="Nucleotidyltransferase"/>
    <property type="match status" value="1"/>
</dbReference>
<dbReference type="Gene3D" id="3.30.460.10">
    <property type="entry name" value="Beta Polymerase, domain 2"/>
    <property type="match status" value="1"/>
</dbReference>
<dbReference type="STRING" id="1235802.C823_02485"/>
<sequence length="180" mass="20962">MIGLKRGSVELSSHQKEWDKNAKNVILELKKLFGNAAVDIQHVGSTAIASIYAKPIIDIVIGLRDLNDISLYMQLLEEHGFIFRWEDVAGQILFVMGDFAKDTRTHHIHAVKWDGTEWKNYINFRDYLNCHPDKAMRYDACKKKLALQFPDDRKSYTEGKQECIECLLKEAYIWRQQQDT</sequence>
<dbReference type="EMBL" id="AQFT01000074">
    <property type="protein sequence ID" value="EMZ27026.1"/>
    <property type="molecule type" value="Genomic_DNA"/>
</dbReference>
<dbReference type="InterPro" id="IPR007344">
    <property type="entry name" value="GrpB/CoaE"/>
</dbReference>
<dbReference type="PANTHER" id="PTHR34822:SF1">
    <property type="entry name" value="GRPB FAMILY PROTEIN"/>
    <property type="match status" value="1"/>
</dbReference>
<dbReference type="OrthoDB" id="9799092at2"/>
<evidence type="ECO:0000313" key="1">
    <source>
        <dbReference type="EMBL" id="EMZ27026.1"/>
    </source>
</evidence>
<keyword evidence="2" id="KW-1185">Reference proteome</keyword>
<dbReference type="AlphaFoldDB" id="N2AG99"/>
<evidence type="ECO:0008006" key="3">
    <source>
        <dbReference type="Google" id="ProtNLM"/>
    </source>
</evidence>
<organism evidence="1 2">
    <name type="scientific">Eubacterium plexicaudatum ASF492</name>
    <dbReference type="NCBI Taxonomy" id="1235802"/>
    <lineage>
        <taxon>Bacteria</taxon>
        <taxon>Bacillati</taxon>
        <taxon>Bacillota</taxon>
        <taxon>Clostridia</taxon>
        <taxon>Eubacteriales</taxon>
        <taxon>Eubacteriaceae</taxon>
        <taxon>Eubacterium</taxon>
    </lineage>
</organism>
<proteinExistence type="predicted"/>
<dbReference type="PATRIC" id="fig|1235802.3.peg.2627"/>
<accession>N2AG99</accession>
<gene>
    <name evidence="1" type="ORF">C823_02485</name>
</gene>
<name>N2AG99_9FIRM</name>
<protein>
    <recommendedName>
        <fullName evidence="3">GrpB family protein</fullName>
    </recommendedName>
</protein>
<dbReference type="eggNOG" id="COG2320">
    <property type="taxonomic scope" value="Bacteria"/>
</dbReference>
<dbReference type="HOGENOM" id="CLU_086407_4_1_9"/>
<reference evidence="1 2" key="1">
    <citation type="journal article" date="2014" name="Genome Announc.">
        <title>Draft genome sequences of the altered schaedler flora, a defined bacterial community from gnotobiotic mice.</title>
        <authorList>
            <person name="Wannemuehler M.J."/>
            <person name="Overstreet A.M."/>
            <person name="Ward D.V."/>
            <person name="Phillips G.J."/>
        </authorList>
    </citation>
    <scope>NUCLEOTIDE SEQUENCE [LARGE SCALE GENOMIC DNA]</scope>
    <source>
        <strain evidence="1 2">ASF492</strain>
    </source>
</reference>
<dbReference type="Pfam" id="PF04229">
    <property type="entry name" value="GrpB"/>
    <property type="match status" value="1"/>
</dbReference>
<dbReference type="PANTHER" id="PTHR34822">
    <property type="entry name" value="GRPB DOMAIN PROTEIN (AFU_ORTHOLOGUE AFUA_1G01530)"/>
    <property type="match status" value="1"/>
</dbReference>
<dbReference type="InterPro" id="IPR043519">
    <property type="entry name" value="NT_sf"/>
</dbReference>
<evidence type="ECO:0000313" key="2">
    <source>
        <dbReference type="Proteomes" id="UP000012589"/>
    </source>
</evidence>
<dbReference type="Proteomes" id="UP000012589">
    <property type="component" value="Unassembled WGS sequence"/>
</dbReference>